<dbReference type="STRING" id="589385.SAMN05421504_10341"/>
<feature type="chain" id="PRO_5011547126" description="DUF6801 domain-containing protein" evidence="1">
    <location>
        <begin position="29"/>
        <end position="201"/>
    </location>
</feature>
<dbReference type="RefSeq" id="WP_091289174.1">
    <property type="nucleotide sequence ID" value="NZ_FNON01000003.1"/>
</dbReference>
<dbReference type="Pfam" id="PF20611">
    <property type="entry name" value="DUF6801"/>
    <property type="match status" value="1"/>
</dbReference>
<organism evidence="3 4">
    <name type="scientific">Amycolatopsis xylanica</name>
    <dbReference type="NCBI Taxonomy" id="589385"/>
    <lineage>
        <taxon>Bacteria</taxon>
        <taxon>Bacillati</taxon>
        <taxon>Actinomycetota</taxon>
        <taxon>Actinomycetes</taxon>
        <taxon>Pseudonocardiales</taxon>
        <taxon>Pseudonocardiaceae</taxon>
        <taxon>Amycolatopsis</taxon>
    </lineage>
</organism>
<feature type="signal peptide" evidence="1">
    <location>
        <begin position="1"/>
        <end position="28"/>
    </location>
</feature>
<evidence type="ECO:0000256" key="1">
    <source>
        <dbReference type="SAM" id="SignalP"/>
    </source>
</evidence>
<gene>
    <name evidence="3" type="ORF">SAMN05421504_10341</name>
</gene>
<proteinExistence type="predicted"/>
<protein>
    <recommendedName>
        <fullName evidence="2">DUF6801 domain-containing protein</fullName>
    </recommendedName>
</protein>
<sequence>MSRRLGTLSAGAAIIGAVAMLTAGTAVAVTNYHTGTVAFTCNFPSIGSQQLDVTAQFNGPDSVPSGGTATPTGLAGTATISSQIHALLNAANYDGVRGKANVPVVATNATPVNSTVTNVNVPEQIFPYVPGPLTIQIVQDAGTGIPTLTAGSPGVASLSLNTTLNAQLEFHKKSGTWSAWTFNCNVKAGQNRAFSPDMPVT</sequence>
<name>A0A1H3CI71_9PSEU</name>
<evidence type="ECO:0000259" key="2">
    <source>
        <dbReference type="Pfam" id="PF20611"/>
    </source>
</evidence>
<keyword evidence="4" id="KW-1185">Reference proteome</keyword>
<reference evidence="3 4" key="1">
    <citation type="submission" date="2016-10" db="EMBL/GenBank/DDBJ databases">
        <authorList>
            <person name="de Groot N.N."/>
        </authorList>
    </citation>
    <scope>NUCLEOTIDE SEQUENCE [LARGE SCALE GENOMIC DNA]</scope>
    <source>
        <strain evidence="3 4">CPCC 202699</strain>
    </source>
</reference>
<dbReference type="EMBL" id="FNON01000003">
    <property type="protein sequence ID" value="SDX53776.1"/>
    <property type="molecule type" value="Genomic_DNA"/>
</dbReference>
<evidence type="ECO:0000313" key="4">
    <source>
        <dbReference type="Proteomes" id="UP000199515"/>
    </source>
</evidence>
<keyword evidence="1" id="KW-0732">Signal</keyword>
<accession>A0A1H3CI71</accession>
<dbReference type="InterPro" id="IPR046542">
    <property type="entry name" value="DUF6801"/>
</dbReference>
<dbReference type="OrthoDB" id="3623853at2"/>
<evidence type="ECO:0000313" key="3">
    <source>
        <dbReference type="EMBL" id="SDX53776.1"/>
    </source>
</evidence>
<dbReference type="Proteomes" id="UP000199515">
    <property type="component" value="Unassembled WGS sequence"/>
</dbReference>
<feature type="domain" description="DUF6801" evidence="2">
    <location>
        <begin position="39"/>
        <end position="194"/>
    </location>
</feature>
<dbReference type="AlphaFoldDB" id="A0A1H3CI71"/>